<dbReference type="AlphaFoldDB" id="A0A820TAY6"/>
<dbReference type="Proteomes" id="UP000663881">
    <property type="component" value="Unassembled WGS sequence"/>
</dbReference>
<gene>
    <name evidence="1" type="ORF">OKA104_LOCUS55030</name>
</gene>
<dbReference type="EMBL" id="CAJOAY010037955">
    <property type="protein sequence ID" value="CAF4467232.1"/>
    <property type="molecule type" value="Genomic_DNA"/>
</dbReference>
<evidence type="ECO:0000313" key="2">
    <source>
        <dbReference type="Proteomes" id="UP000663881"/>
    </source>
</evidence>
<feature type="non-terminal residue" evidence="1">
    <location>
        <position position="25"/>
    </location>
</feature>
<comment type="caution">
    <text evidence="1">The sequence shown here is derived from an EMBL/GenBank/DDBJ whole genome shotgun (WGS) entry which is preliminary data.</text>
</comment>
<proteinExistence type="predicted"/>
<sequence>MTIENAHVEEKAAAIEALGDIVENC</sequence>
<accession>A0A820TAY6</accession>
<reference evidence="1" key="1">
    <citation type="submission" date="2021-02" db="EMBL/GenBank/DDBJ databases">
        <authorList>
            <person name="Nowell W R."/>
        </authorList>
    </citation>
    <scope>NUCLEOTIDE SEQUENCE</scope>
</reference>
<evidence type="ECO:0000313" key="1">
    <source>
        <dbReference type="EMBL" id="CAF4467232.1"/>
    </source>
</evidence>
<organism evidence="1 2">
    <name type="scientific">Adineta steineri</name>
    <dbReference type="NCBI Taxonomy" id="433720"/>
    <lineage>
        <taxon>Eukaryota</taxon>
        <taxon>Metazoa</taxon>
        <taxon>Spiralia</taxon>
        <taxon>Gnathifera</taxon>
        <taxon>Rotifera</taxon>
        <taxon>Eurotatoria</taxon>
        <taxon>Bdelloidea</taxon>
        <taxon>Adinetida</taxon>
        <taxon>Adinetidae</taxon>
        <taxon>Adineta</taxon>
    </lineage>
</organism>
<protein>
    <submittedName>
        <fullName evidence="1">Uncharacterized protein</fullName>
    </submittedName>
</protein>
<name>A0A820TAY6_9BILA</name>